<evidence type="ECO:0000256" key="1">
    <source>
        <dbReference type="SAM" id="MobiDB-lite"/>
    </source>
</evidence>
<organism evidence="2 3">
    <name type="scientific">Protopolystoma xenopodis</name>
    <dbReference type="NCBI Taxonomy" id="117903"/>
    <lineage>
        <taxon>Eukaryota</taxon>
        <taxon>Metazoa</taxon>
        <taxon>Spiralia</taxon>
        <taxon>Lophotrochozoa</taxon>
        <taxon>Platyhelminthes</taxon>
        <taxon>Monogenea</taxon>
        <taxon>Polyopisthocotylea</taxon>
        <taxon>Polystomatidea</taxon>
        <taxon>Polystomatidae</taxon>
        <taxon>Protopolystoma</taxon>
    </lineage>
</organism>
<dbReference type="EMBL" id="CAAALY010016744">
    <property type="protein sequence ID" value="VEL13088.1"/>
    <property type="molecule type" value="Genomic_DNA"/>
</dbReference>
<proteinExistence type="predicted"/>
<accession>A0A3S4ZJF4</accession>
<evidence type="ECO:0000313" key="2">
    <source>
        <dbReference type="EMBL" id="VEL13088.1"/>
    </source>
</evidence>
<sequence>MFEETQPKVNKYEDNNKANKVLGNGKQINLATESATVKFDPIGLEPSQKKVMDVDGENIDSLQGLSVHLDACSEEQNWHHFHDNDYHDHGQRQGMEHGQDHEFYVGHVHNHEYPSEKELLADEFESYGDKTQALELRDSMKPPTLANTPQSSLLWLGEASNRDLR</sequence>
<feature type="region of interest" description="Disordered" evidence="1">
    <location>
        <begin position="136"/>
        <end position="165"/>
    </location>
</feature>
<dbReference type="Proteomes" id="UP000784294">
    <property type="component" value="Unassembled WGS sequence"/>
</dbReference>
<comment type="caution">
    <text evidence="2">The sequence shown here is derived from an EMBL/GenBank/DDBJ whole genome shotgun (WGS) entry which is preliminary data.</text>
</comment>
<reference evidence="2" key="1">
    <citation type="submission" date="2018-11" db="EMBL/GenBank/DDBJ databases">
        <authorList>
            <consortium name="Pathogen Informatics"/>
        </authorList>
    </citation>
    <scope>NUCLEOTIDE SEQUENCE</scope>
</reference>
<keyword evidence="3" id="KW-1185">Reference proteome</keyword>
<dbReference type="AlphaFoldDB" id="A0A3S4ZJF4"/>
<gene>
    <name evidence="2" type="ORF">PXEA_LOCUS6528</name>
</gene>
<protein>
    <submittedName>
        <fullName evidence="2">Uncharacterized protein</fullName>
    </submittedName>
</protein>
<evidence type="ECO:0000313" key="3">
    <source>
        <dbReference type="Proteomes" id="UP000784294"/>
    </source>
</evidence>
<name>A0A3S4ZJF4_9PLAT</name>